<dbReference type="Proteomes" id="UP000565745">
    <property type="component" value="Unassembled WGS sequence"/>
</dbReference>
<dbReference type="InterPro" id="IPR016040">
    <property type="entry name" value="NAD(P)-bd_dom"/>
</dbReference>
<name>A0A7W6M7N3_9RHOB</name>
<evidence type="ECO:0000313" key="2">
    <source>
        <dbReference type="EMBL" id="MBB4173568.1"/>
    </source>
</evidence>
<comment type="caution">
    <text evidence="2">The sequence shown here is derived from an EMBL/GenBank/DDBJ whole genome shotgun (WGS) entry which is preliminary data.</text>
</comment>
<evidence type="ECO:0000313" key="3">
    <source>
        <dbReference type="Proteomes" id="UP000565745"/>
    </source>
</evidence>
<sequence length="200" mass="20791">MTMNVLVAGSTGKTGTQLVKEIKQMGHNPVALVRESSDTSGLPDGVEQRLGDLTDLNDDVCADTDVVVFAAGSGSGTGQEMTDKVDRDGAKNLIDLAEKSGVSRFVMLSSIGADNPSQGGEMAHYLEAKHAADEHLKASSLNFSILRPVALTDDGRSDNITLGAEVDKSAEASRADVAHVLAEAAVNGTYDGEALDMQSA</sequence>
<dbReference type="Pfam" id="PF13460">
    <property type="entry name" value="NAD_binding_10"/>
    <property type="match status" value="1"/>
</dbReference>
<keyword evidence="3" id="KW-1185">Reference proteome</keyword>
<dbReference type="RefSeq" id="WP_311733140.1">
    <property type="nucleotide sequence ID" value="NZ_JACIFU010000001.1"/>
</dbReference>
<proteinExistence type="predicted"/>
<dbReference type="PANTHER" id="PTHR15020">
    <property type="entry name" value="FLAVIN REDUCTASE-RELATED"/>
    <property type="match status" value="1"/>
</dbReference>
<protein>
    <submittedName>
        <fullName evidence="2">Nucleoside-diphosphate-sugar epimerase</fullName>
    </submittedName>
</protein>
<dbReference type="CDD" id="cd05243">
    <property type="entry name" value="SDR_a5"/>
    <property type="match status" value="1"/>
</dbReference>
<gene>
    <name evidence="2" type="ORF">GGR93_001329</name>
</gene>
<dbReference type="AlphaFoldDB" id="A0A7W6M7N3"/>
<dbReference type="PANTHER" id="PTHR15020:SF50">
    <property type="entry name" value="UPF0659 PROTEIN YMR090W"/>
    <property type="match status" value="1"/>
</dbReference>
<feature type="domain" description="NAD(P)-binding" evidence="1">
    <location>
        <begin position="9"/>
        <end position="185"/>
    </location>
</feature>
<dbReference type="SUPFAM" id="SSF51735">
    <property type="entry name" value="NAD(P)-binding Rossmann-fold domains"/>
    <property type="match status" value="1"/>
</dbReference>
<organism evidence="2 3">
    <name type="scientific">Sulfitobacter noctilucicola</name>
    <dbReference type="NCBI Taxonomy" id="1342301"/>
    <lineage>
        <taxon>Bacteria</taxon>
        <taxon>Pseudomonadati</taxon>
        <taxon>Pseudomonadota</taxon>
        <taxon>Alphaproteobacteria</taxon>
        <taxon>Rhodobacterales</taxon>
        <taxon>Roseobacteraceae</taxon>
        <taxon>Sulfitobacter</taxon>
    </lineage>
</organism>
<dbReference type="Gene3D" id="3.40.50.720">
    <property type="entry name" value="NAD(P)-binding Rossmann-like Domain"/>
    <property type="match status" value="1"/>
</dbReference>
<dbReference type="InterPro" id="IPR036291">
    <property type="entry name" value="NAD(P)-bd_dom_sf"/>
</dbReference>
<accession>A0A7W6M7N3</accession>
<evidence type="ECO:0000259" key="1">
    <source>
        <dbReference type="Pfam" id="PF13460"/>
    </source>
</evidence>
<dbReference type="EMBL" id="JACIFU010000001">
    <property type="protein sequence ID" value="MBB4173568.1"/>
    <property type="molecule type" value="Genomic_DNA"/>
</dbReference>
<reference evidence="2 3" key="1">
    <citation type="submission" date="2020-08" db="EMBL/GenBank/DDBJ databases">
        <title>Genomic Encyclopedia of Type Strains, Phase IV (KMG-IV): sequencing the most valuable type-strain genomes for metagenomic binning, comparative biology and taxonomic classification.</title>
        <authorList>
            <person name="Goeker M."/>
        </authorList>
    </citation>
    <scope>NUCLEOTIDE SEQUENCE [LARGE SCALE GENOMIC DNA]</scope>
    <source>
        <strain evidence="2 3">DSM 101015</strain>
    </source>
</reference>